<organism evidence="10 12">
    <name type="scientific">Aeromonas allosaccharophila</name>
    <dbReference type="NCBI Taxonomy" id="656"/>
    <lineage>
        <taxon>Bacteria</taxon>
        <taxon>Pseudomonadati</taxon>
        <taxon>Pseudomonadota</taxon>
        <taxon>Gammaproteobacteria</taxon>
        <taxon>Aeromonadales</taxon>
        <taxon>Aeromonadaceae</taxon>
        <taxon>Aeromonas</taxon>
    </lineage>
</organism>
<dbReference type="RefSeq" id="WP_182937902.1">
    <property type="nucleotide sequence ID" value="NZ_CAWOOK010000031.1"/>
</dbReference>
<dbReference type="GO" id="GO:0009306">
    <property type="term" value="P:protein secretion"/>
    <property type="evidence" value="ECO:0007669"/>
    <property type="project" value="InterPro"/>
</dbReference>
<reference evidence="10 12" key="1">
    <citation type="submission" date="2020-12" db="EMBL/GenBank/DDBJ databases">
        <title>FDA dAtabase for Regulatory Grade micrObial Sequences (FDA-ARGOS): Supporting development and validation of Infectious Disease Dx tests.</title>
        <authorList>
            <person name="Sproer C."/>
            <person name="Gronow S."/>
            <person name="Severitt S."/>
            <person name="Schroder I."/>
            <person name="Tallon L."/>
            <person name="Sadzewicz L."/>
            <person name="Zhao X."/>
            <person name="Boylan J."/>
            <person name="Ott S."/>
            <person name="Bowen H."/>
            <person name="Vavikolanu K."/>
            <person name="Mehta A."/>
            <person name="Aluvathingal J."/>
            <person name="Nadendla S."/>
            <person name="Lowell S."/>
            <person name="Myers T."/>
            <person name="Yan Y."/>
            <person name="Sichtig H."/>
        </authorList>
    </citation>
    <scope>NUCLEOTIDE SEQUENCE [LARGE SCALE GENOMIC DNA]</scope>
    <source>
        <strain evidence="10 12">FDAARGOS_933</strain>
    </source>
</reference>
<dbReference type="NCBIfam" id="TIGR02544">
    <property type="entry name" value="III_secr_YscJ"/>
    <property type="match status" value="1"/>
</dbReference>
<keyword evidence="7 8" id="KW-0449">Lipoprotein</keyword>
<dbReference type="KEGG" id="aall:I6G90_09425"/>
<evidence type="ECO:0000256" key="8">
    <source>
        <dbReference type="RuleBase" id="RU364102"/>
    </source>
</evidence>
<evidence type="ECO:0000256" key="7">
    <source>
        <dbReference type="ARBA" id="ARBA00023288"/>
    </source>
</evidence>
<evidence type="ECO:0000256" key="4">
    <source>
        <dbReference type="ARBA" id="ARBA00023136"/>
    </source>
</evidence>
<evidence type="ECO:0000256" key="3">
    <source>
        <dbReference type="ARBA" id="ARBA00022729"/>
    </source>
</evidence>
<evidence type="ECO:0000256" key="6">
    <source>
        <dbReference type="ARBA" id="ARBA00023237"/>
    </source>
</evidence>
<feature type="transmembrane region" description="Helical" evidence="8">
    <location>
        <begin position="216"/>
        <end position="235"/>
    </location>
</feature>
<evidence type="ECO:0000256" key="1">
    <source>
        <dbReference type="ARBA" id="ARBA00004459"/>
    </source>
</evidence>
<proteinExistence type="inferred from homology"/>
<evidence type="ECO:0000259" key="9">
    <source>
        <dbReference type="Pfam" id="PF01514"/>
    </source>
</evidence>
<dbReference type="EMBL" id="CP118988">
    <property type="protein sequence ID" value="WED75452.1"/>
    <property type="molecule type" value="Genomic_DNA"/>
</dbReference>
<keyword evidence="3 8" id="KW-0732">Signal</keyword>
<sequence length="246" mass="26901">MKRSMLMGVLGASLLLSGCKVELYTGVTQKEGNEMLALLQTEGIASDKQPDKDGHIKLLVEESDVAQAIETLKRKGYPRESFSTLQDVFPKDGLISSPTEERARLTYAKAQEISNTLSEIDGVLVARVHVVLPEGNEGISKKPSPASASVFIKHAADIQLDTYIPQIKQLVNNSIEGLAYDRISVVLVPSADVRQSPLMPRNTSLFSIEVSEGSKWRLGGLIALLLALVVTSNLAQYMWHRSRSRG</sequence>
<keyword evidence="5 8" id="KW-0564">Palmitate</keyword>
<dbReference type="Pfam" id="PF01514">
    <property type="entry name" value="YscJ_FliF"/>
    <property type="match status" value="1"/>
</dbReference>
<keyword evidence="8" id="KW-0812">Transmembrane</keyword>
<dbReference type="PRINTS" id="PR01338">
    <property type="entry name" value="TYPE3OMKPROT"/>
</dbReference>
<dbReference type="PANTHER" id="PTHR30046">
    <property type="entry name" value="FLAGELLAR M-RING PROTEIN"/>
    <property type="match status" value="1"/>
</dbReference>
<gene>
    <name evidence="10" type="primary">ascJ</name>
    <name evidence="10" type="ORF">I6G90_09425</name>
    <name evidence="11" type="ORF">PYU98_16150</name>
</gene>
<evidence type="ECO:0000256" key="2">
    <source>
        <dbReference type="ARBA" id="ARBA00009509"/>
    </source>
</evidence>
<dbReference type="GeneID" id="60785825"/>
<dbReference type="Gene3D" id="3.30.70.1530">
    <property type="entry name" value="Hypothetical protein rpa1041"/>
    <property type="match status" value="1"/>
</dbReference>
<dbReference type="GO" id="GO:0009279">
    <property type="term" value="C:cell outer membrane"/>
    <property type="evidence" value="ECO:0007669"/>
    <property type="project" value="UniProtKB-SubCell"/>
</dbReference>
<dbReference type="InterPro" id="IPR045851">
    <property type="entry name" value="AMP-bd_C_sf"/>
</dbReference>
<comment type="subcellular location">
    <subcellularLocation>
        <location evidence="1">Cell outer membrane</location>
        <topology evidence="1">Lipid-anchor</topology>
    </subcellularLocation>
</comment>
<feature type="domain" description="Flagellar M-ring N-terminal" evidence="9">
    <location>
        <begin position="21"/>
        <end position="186"/>
    </location>
</feature>
<dbReference type="InterPro" id="IPR006182">
    <property type="entry name" value="FliF_N_dom"/>
</dbReference>
<dbReference type="Proteomes" id="UP001213721">
    <property type="component" value="Chromosome"/>
</dbReference>
<evidence type="ECO:0000313" key="10">
    <source>
        <dbReference type="EMBL" id="QPR56583.1"/>
    </source>
</evidence>
<name>A0A7T2PIT5_9GAMM</name>
<comment type="similarity">
    <text evidence="2 8">Belongs to the YscJ lipoprotein family.</text>
</comment>
<evidence type="ECO:0000313" key="11">
    <source>
        <dbReference type="EMBL" id="WED75452.1"/>
    </source>
</evidence>
<dbReference type="AlphaFoldDB" id="A0A7T2PIT5"/>
<reference evidence="11" key="2">
    <citation type="submission" date="2023-02" db="EMBL/GenBank/DDBJ databases">
        <title>The sequence of Aeromonas allosaccharophila K520.</title>
        <authorList>
            <person name="Luo X."/>
        </authorList>
    </citation>
    <scope>NUCLEOTIDE SEQUENCE</scope>
    <source>
        <strain evidence="11">K520</strain>
    </source>
</reference>
<evidence type="ECO:0000313" key="12">
    <source>
        <dbReference type="Proteomes" id="UP000595101"/>
    </source>
</evidence>
<dbReference type="InterPro" id="IPR003282">
    <property type="entry name" value="T3SS_SctJ"/>
</dbReference>
<dbReference type="EMBL" id="CP065745">
    <property type="protein sequence ID" value="QPR56583.1"/>
    <property type="molecule type" value="Genomic_DNA"/>
</dbReference>
<dbReference type="PROSITE" id="PS51257">
    <property type="entry name" value="PROKAR_LIPOPROTEIN"/>
    <property type="match status" value="1"/>
</dbReference>
<protein>
    <recommendedName>
        <fullName evidence="8">Lipoprotein</fullName>
    </recommendedName>
</protein>
<evidence type="ECO:0000256" key="5">
    <source>
        <dbReference type="ARBA" id="ARBA00023139"/>
    </source>
</evidence>
<dbReference type="PANTHER" id="PTHR30046:SF2">
    <property type="entry name" value="YOP PROTEINS TRANSLOCATION LIPOPROTEIN J"/>
    <property type="match status" value="1"/>
</dbReference>
<dbReference type="Gene3D" id="3.30.300.30">
    <property type="match status" value="1"/>
</dbReference>
<keyword evidence="8" id="KW-1133">Transmembrane helix</keyword>
<dbReference type="Proteomes" id="UP000595101">
    <property type="component" value="Chromosome"/>
</dbReference>
<dbReference type="InterPro" id="IPR043427">
    <property type="entry name" value="YscJ/FliF"/>
</dbReference>
<keyword evidence="4 8" id="KW-0472">Membrane</keyword>
<accession>A0A7T2PIT5</accession>
<keyword evidence="6 8" id="KW-0998">Cell outer membrane</keyword>